<sequence length="742" mass="83944">MGESDKEILVEPQSSCFSRNDFMLDDFQVDKFVAECKKIVPLNVFKKELDEYLRLLKNALIELINQDYADFVNLSTNLVGMDKAINNLTVPLGQLREEILSIQNDLDSTIKSVETKLKQRADLREKKVFTQNLLNITHCMEKIERVLKSAGNGENEVEKDSSDQAGHLIERVASDFNQLQFYVTQCQGHPLVEKIRSRISGITSTLQKNLETSFQEGLKLGDTKTLTQCLRTYAIIDKISYAENLFRTFAVKPYMKIITEQALQSNSKGLQGLYENVLDFVPNYCSKLIDVTSGKTLDPHDGLSGDITQSIKGYNFIVNSVWPEIASAIQNNLTSIFAPGDPDAFHKKYMITMHFVQEFEKHCRSQENIKQLRNHPSYNSFISRWSLPVYFQIRFQEIAGKFETSMLTPCTISEGDAPLYVNVTQQFWDCVERCWHENVFISALCHRFWKLLLQLIARLSKWLSELKLQQEKPVLASSKSSSAGPTSAQESETTTGLGSNDGSHVTVSQLVHIFADVFHILKQIPDLWKHIILPKLPPEITSQEKDNLKDILLNKRCSDLQEKLPHLSSLLVDNISKLSANCLDGAKNIPRLYRRTNREAPVTPSPYITNLIDPIRAFKINNAKIVSEEQLLEWSVAISESVSEKFYNVTSDVLTSIKRTEDSLLRLKRIKKSDNPSANPTAAEGGKMTDDDKIRLQFALDTEEFGKQISSLGIAVDKVSSYKKLVSFVESARNSSSNNSAT</sequence>
<organism evidence="12 13">
    <name type="scientific">Paramuricea clavata</name>
    <name type="common">Red gorgonian</name>
    <name type="synonym">Violescent sea-whip</name>
    <dbReference type="NCBI Taxonomy" id="317549"/>
    <lineage>
        <taxon>Eukaryota</taxon>
        <taxon>Metazoa</taxon>
        <taxon>Cnidaria</taxon>
        <taxon>Anthozoa</taxon>
        <taxon>Octocorallia</taxon>
        <taxon>Malacalcyonacea</taxon>
        <taxon>Plexauridae</taxon>
        <taxon>Paramuricea</taxon>
    </lineage>
</organism>
<dbReference type="PANTHER" id="PTHR12961">
    <property type="entry name" value="CONSERVED OLIGOMERIC GOLGI COMPLEX COMPONENT 2"/>
    <property type="match status" value="1"/>
</dbReference>
<protein>
    <recommendedName>
        <fullName evidence="3">Conserved oligomeric Golgi complex subunit 2</fullName>
    </recommendedName>
    <alternativeName>
        <fullName evidence="8">Component of oligomeric Golgi complex 2</fullName>
    </alternativeName>
</protein>
<evidence type="ECO:0000313" key="13">
    <source>
        <dbReference type="Proteomes" id="UP001152795"/>
    </source>
</evidence>
<dbReference type="InterPro" id="IPR009316">
    <property type="entry name" value="COG2"/>
</dbReference>
<comment type="similarity">
    <text evidence="2">Belongs to the COG2 family.</text>
</comment>
<dbReference type="AlphaFoldDB" id="A0A7D9E873"/>
<evidence type="ECO:0000313" key="12">
    <source>
        <dbReference type="EMBL" id="CAB4004188.1"/>
    </source>
</evidence>
<dbReference type="InterPro" id="IPR024602">
    <property type="entry name" value="COG_su2_N"/>
</dbReference>
<evidence type="ECO:0000256" key="4">
    <source>
        <dbReference type="ARBA" id="ARBA00022448"/>
    </source>
</evidence>
<feature type="compositionally biased region" description="Polar residues" evidence="9">
    <location>
        <begin position="489"/>
        <end position="500"/>
    </location>
</feature>
<gene>
    <name evidence="12" type="ORF">PACLA_8A022091</name>
</gene>
<evidence type="ECO:0000256" key="8">
    <source>
        <dbReference type="ARBA" id="ARBA00031344"/>
    </source>
</evidence>
<evidence type="ECO:0000256" key="3">
    <source>
        <dbReference type="ARBA" id="ARBA00020977"/>
    </source>
</evidence>
<comment type="caution">
    <text evidence="12">The sequence shown here is derived from an EMBL/GenBank/DDBJ whole genome shotgun (WGS) entry which is preliminary data.</text>
</comment>
<name>A0A7D9E873_PARCT</name>
<evidence type="ECO:0000259" key="10">
    <source>
        <dbReference type="Pfam" id="PF06148"/>
    </source>
</evidence>
<feature type="compositionally biased region" description="Low complexity" evidence="9">
    <location>
        <begin position="477"/>
        <end position="488"/>
    </location>
</feature>
<feature type="region of interest" description="Disordered" evidence="9">
    <location>
        <begin position="477"/>
        <end position="500"/>
    </location>
</feature>
<reference evidence="12" key="1">
    <citation type="submission" date="2020-04" db="EMBL/GenBank/DDBJ databases">
        <authorList>
            <person name="Alioto T."/>
            <person name="Alioto T."/>
            <person name="Gomez Garrido J."/>
        </authorList>
    </citation>
    <scope>NUCLEOTIDE SEQUENCE</scope>
    <source>
        <strain evidence="12">A484AB</strain>
    </source>
</reference>
<evidence type="ECO:0000256" key="6">
    <source>
        <dbReference type="ARBA" id="ARBA00023034"/>
    </source>
</evidence>
<dbReference type="GO" id="GO:0017119">
    <property type="term" value="C:Golgi transport complex"/>
    <property type="evidence" value="ECO:0007669"/>
    <property type="project" value="TreeGrafter"/>
</dbReference>
<dbReference type="OrthoDB" id="332281at2759"/>
<dbReference type="Proteomes" id="UP001152795">
    <property type="component" value="Unassembled WGS sequence"/>
</dbReference>
<keyword evidence="4" id="KW-0813">Transport</keyword>
<evidence type="ECO:0000256" key="5">
    <source>
        <dbReference type="ARBA" id="ARBA00022927"/>
    </source>
</evidence>
<evidence type="ECO:0000256" key="7">
    <source>
        <dbReference type="ARBA" id="ARBA00023136"/>
    </source>
</evidence>
<keyword evidence="7" id="KW-0472">Membrane</keyword>
<accession>A0A7D9E873</accession>
<feature type="domain" description="Conserved oligomeric Golgi complex subunit 2 N-terminal" evidence="10">
    <location>
        <begin position="15"/>
        <end position="88"/>
    </location>
</feature>
<evidence type="ECO:0000256" key="1">
    <source>
        <dbReference type="ARBA" id="ARBA00004395"/>
    </source>
</evidence>
<evidence type="ECO:0000256" key="2">
    <source>
        <dbReference type="ARBA" id="ARBA00007603"/>
    </source>
</evidence>
<dbReference type="PANTHER" id="PTHR12961:SF0">
    <property type="entry name" value="CONSERVED OLIGOMERIC GOLGI COMPLEX SUBUNIT 2"/>
    <property type="match status" value="1"/>
</dbReference>
<proteinExistence type="inferred from homology"/>
<dbReference type="GO" id="GO:0006891">
    <property type="term" value="P:intra-Golgi vesicle-mediated transport"/>
    <property type="evidence" value="ECO:0007669"/>
    <property type="project" value="TreeGrafter"/>
</dbReference>
<comment type="subcellular location">
    <subcellularLocation>
        <location evidence="1">Golgi apparatus membrane</location>
        <topology evidence="1">Peripheral membrane protein</topology>
    </subcellularLocation>
</comment>
<dbReference type="GO" id="GO:0015031">
    <property type="term" value="P:protein transport"/>
    <property type="evidence" value="ECO:0007669"/>
    <property type="project" value="UniProtKB-KW"/>
</dbReference>
<evidence type="ECO:0000259" key="11">
    <source>
        <dbReference type="Pfam" id="PF12022"/>
    </source>
</evidence>
<dbReference type="GO" id="GO:0007030">
    <property type="term" value="P:Golgi organization"/>
    <property type="evidence" value="ECO:0007669"/>
    <property type="project" value="InterPro"/>
</dbReference>
<keyword evidence="6" id="KW-0333">Golgi apparatus</keyword>
<feature type="domain" description="COG complex component COG2 C-terminal" evidence="11">
    <location>
        <begin position="383"/>
        <end position="701"/>
    </location>
</feature>
<dbReference type="Pfam" id="PF12022">
    <property type="entry name" value="COG2_C"/>
    <property type="match status" value="1"/>
</dbReference>
<evidence type="ECO:0000256" key="9">
    <source>
        <dbReference type="SAM" id="MobiDB-lite"/>
    </source>
</evidence>
<keyword evidence="5" id="KW-0653">Protein transport</keyword>
<dbReference type="EMBL" id="CACRXK020004829">
    <property type="protein sequence ID" value="CAB4004188.1"/>
    <property type="molecule type" value="Genomic_DNA"/>
</dbReference>
<keyword evidence="13" id="KW-1185">Reference proteome</keyword>
<dbReference type="GO" id="GO:0000139">
    <property type="term" value="C:Golgi membrane"/>
    <property type="evidence" value="ECO:0007669"/>
    <property type="project" value="UniProtKB-SubCell"/>
</dbReference>
<dbReference type="InterPro" id="IPR024603">
    <property type="entry name" value="COG_complex_COG2_C"/>
</dbReference>
<dbReference type="Pfam" id="PF06148">
    <property type="entry name" value="COG2_N"/>
    <property type="match status" value="1"/>
</dbReference>